<reference evidence="2 3" key="1">
    <citation type="journal article" date="2019" name="Mol. Biol. Evol.">
        <title>Blast fungal genomes show frequent chromosomal changes, gene gains and losses, and effector gene turnover.</title>
        <authorList>
            <person name="Gomez Luciano L.B."/>
            <person name="Jason Tsai I."/>
            <person name="Chuma I."/>
            <person name="Tosa Y."/>
            <person name="Chen Y.H."/>
            <person name="Li J.Y."/>
            <person name="Li M.Y."/>
            <person name="Jade Lu M.Y."/>
            <person name="Nakayashiki H."/>
            <person name="Li W.H."/>
        </authorList>
    </citation>
    <scope>NUCLEOTIDE SEQUENCE [LARGE SCALE GENOMIC DNA]</scope>
    <source>
        <strain evidence="2">MZ5-1-6</strain>
    </source>
</reference>
<dbReference type="AlphaFoldDB" id="A0A4P7MXE0"/>
<evidence type="ECO:0000313" key="2">
    <source>
        <dbReference type="EMBL" id="QBZ54737.1"/>
    </source>
</evidence>
<dbReference type="Proteomes" id="UP000294847">
    <property type="component" value="Chromosome 1"/>
</dbReference>
<sequence>RVGQDRDPCHDEFKVAHFAYLESPQARPVLYEVDCYFRCRYLRTAWIMSISSKLAPSIRPTWPMGRSLYVPYEKQTQRAFAKMVQGKEVHAEARGRRGARRPPSGIDILDSENSKPIRTTLEPPNKNSAMHAAPPNPRSENAGRSMLPICVH</sequence>
<dbReference type="EMBL" id="CP034204">
    <property type="protein sequence ID" value="QBZ54737.1"/>
    <property type="molecule type" value="Genomic_DNA"/>
</dbReference>
<evidence type="ECO:0000313" key="3">
    <source>
        <dbReference type="Proteomes" id="UP000294847"/>
    </source>
</evidence>
<feature type="region of interest" description="Disordered" evidence="1">
    <location>
        <begin position="86"/>
        <end position="152"/>
    </location>
</feature>
<name>A0A4P7MXE0_PYROR</name>
<organism evidence="2 3">
    <name type="scientific">Pyricularia oryzae</name>
    <name type="common">Rice blast fungus</name>
    <name type="synonym">Magnaporthe oryzae</name>
    <dbReference type="NCBI Taxonomy" id="318829"/>
    <lineage>
        <taxon>Eukaryota</taxon>
        <taxon>Fungi</taxon>
        <taxon>Dikarya</taxon>
        <taxon>Ascomycota</taxon>
        <taxon>Pezizomycotina</taxon>
        <taxon>Sordariomycetes</taxon>
        <taxon>Sordariomycetidae</taxon>
        <taxon>Magnaporthales</taxon>
        <taxon>Pyriculariaceae</taxon>
        <taxon>Pyricularia</taxon>
    </lineage>
</organism>
<protein>
    <submittedName>
        <fullName evidence="2">Uncharacterized protein</fullName>
    </submittedName>
</protein>
<feature type="non-terminal residue" evidence="2">
    <location>
        <position position="152"/>
    </location>
</feature>
<proteinExistence type="predicted"/>
<gene>
    <name evidence="2" type="ORF">PoMZ_10446</name>
</gene>
<feature type="compositionally biased region" description="Basic and acidic residues" evidence="1">
    <location>
        <begin position="86"/>
        <end position="95"/>
    </location>
</feature>
<feature type="non-terminal residue" evidence="2">
    <location>
        <position position="1"/>
    </location>
</feature>
<evidence type="ECO:0000256" key="1">
    <source>
        <dbReference type="SAM" id="MobiDB-lite"/>
    </source>
</evidence>
<accession>A0A4P7MXE0</accession>